<organism evidence="2 3">
    <name type="scientific">Aspergillus leporis</name>
    <dbReference type="NCBI Taxonomy" id="41062"/>
    <lineage>
        <taxon>Eukaryota</taxon>
        <taxon>Fungi</taxon>
        <taxon>Dikarya</taxon>
        <taxon>Ascomycota</taxon>
        <taxon>Pezizomycotina</taxon>
        <taxon>Eurotiomycetes</taxon>
        <taxon>Eurotiomycetidae</taxon>
        <taxon>Eurotiales</taxon>
        <taxon>Aspergillaceae</taxon>
        <taxon>Aspergillus</taxon>
        <taxon>Aspergillus subgen. Circumdati</taxon>
    </lineage>
</organism>
<dbReference type="OrthoDB" id="2537769at2759"/>
<feature type="region of interest" description="Disordered" evidence="1">
    <location>
        <begin position="164"/>
        <end position="183"/>
    </location>
</feature>
<feature type="compositionally biased region" description="Low complexity" evidence="1">
    <location>
        <begin position="7"/>
        <end position="16"/>
    </location>
</feature>
<sequence length="434" mass="48506">MPRRSSRAVPASAAAPAPVPKRRASDRLPTASKTGPKRQKSIITTSERPTRSTSKRSKYFVEEQSDDPEADSDNDSPPEDSPSNYEVSESSDTESVALTTDDEATEKSRSKRGKRGPQIPRGGNKKDTEGTRNKSHDIPESKLEELLKDKQLWKEGVGTGLGPGKEVFIKKPKSRDPGTVPYQEHTLHPNTFLFLVDLAENNERAWFKAHDADYRASKKDWESFVETLTEKISDVDSTIPELPVKDLVFRIHRDIRFSKNPTPYKTHFSAAWSRTGKKGPYAAYYVHCQPKSCFVGCGLWHPESDKLALMREDLDRNSHRLKAVLGEEGMRRDILNGAPDEEKAVKAFVNQNQESALKTKPKGYDLDNENIHLLRLRSFTIGRPLADEELMSPNAQDKIAALIGIMEPFVTYLNSVVMPDPEDLGASSGSESTD</sequence>
<dbReference type="PANTHER" id="PTHR36452">
    <property type="entry name" value="CHROMOSOME 12, WHOLE GENOME SHOTGUN SEQUENCE"/>
    <property type="match status" value="1"/>
</dbReference>
<evidence type="ECO:0000313" key="3">
    <source>
        <dbReference type="Proteomes" id="UP000326565"/>
    </source>
</evidence>
<dbReference type="EMBL" id="ML732191">
    <property type="protein sequence ID" value="KAB8075688.1"/>
    <property type="molecule type" value="Genomic_DNA"/>
</dbReference>
<feature type="compositionally biased region" description="Acidic residues" evidence="1">
    <location>
        <begin position="63"/>
        <end position="78"/>
    </location>
</feature>
<evidence type="ECO:0000313" key="2">
    <source>
        <dbReference type="EMBL" id="KAB8075688.1"/>
    </source>
</evidence>
<protein>
    <recommendedName>
        <fullName evidence="4">TIGR02453 family protein</fullName>
    </recommendedName>
</protein>
<reference evidence="2 3" key="1">
    <citation type="submission" date="2019-04" db="EMBL/GenBank/DDBJ databases">
        <title>Friends and foes A comparative genomics study of 23 Aspergillus species from section Flavi.</title>
        <authorList>
            <consortium name="DOE Joint Genome Institute"/>
            <person name="Kjaerbolling I."/>
            <person name="Vesth T."/>
            <person name="Frisvad J.C."/>
            <person name="Nybo J.L."/>
            <person name="Theobald S."/>
            <person name="Kildgaard S."/>
            <person name="Isbrandt T."/>
            <person name="Kuo A."/>
            <person name="Sato A."/>
            <person name="Lyhne E.K."/>
            <person name="Kogle M.E."/>
            <person name="Wiebenga A."/>
            <person name="Kun R.S."/>
            <person name="Lubbers R.J."/>
            <person name="Makela M.R."/>
            <person name="Barry K."/>
            <person name="Chovatia M."/>
            <person name="Clum A."/>
            <person name="Daum C."/>
            <person name="Haridas S."/>
            <person name="He G."/>
            <person name="LaButti K."/>
            <person name="Lipzen A."/>
            <person name="Mondo S."/>
            <person name="Riley R."/>
            <person name="Salamov A."/>
            <person name="Simmons B.A."/>
            <person name="Magnuson J.K."/>
            <person name="Henrissat B."/>
            <person name="Mortensen U.H."/>
            <person name="Larsen T.O."/>
            <person name="Devries R.P."/>
            <person name="Grigoriev I.V."/>
            <person name="Machida M."/>
            <person name="Baker S.E."/>
            <person name="Andersen M.R."/>
        </authorList>
    </citation>
    <scope>NUCLEOTIDE SEQUENCE [LARGE SCALE GENOMIC DNA]</scope>
    <source>
        <strain evidence="2 3">CBS 151.66</strain>
    </source>
</reference>
<name>A0A5N5X4J4_9EURO</name>
<feature type="region of interest" description="Disordered" evidence="1">
    <location>
        <begin position="1"/>
        <end position="143"/>
    </location>
</feature>
<dbReference type="Proteomes" id="UP000326565">
    <property type="component" value="Unassembled WGS sequence"/>
</dbReference>
<dbReference type="AlphaFoldDB" id="A0A5N5X4J4"/>
<dbReference type="NCBIfam" id="TIGR02453">
    <property type="entry name" value="TIGR02453 family protein"/>
    <property type="match status" value="1"/>
</dbReference>
<dbReference type="PANTHER" id="PTHR36452:SF1">
    <property type="entry name" value="DUF2461 DOMAIN-CONTAINING PROTEIN"/>
    <property type="match status" value="1"/>
</dbReference>
<dbReference type="InterPro" id="IPR012808">
    <property type="entry name" value="CHP02453"/>
</dbReference>
<dbReference type="Pfam" id="PF09365">
    <property type="entry name" value="DUF2461"/>
    <property type="match status" value="1"/>
</dbReference>
<feature type="compositionally biased region" description="Polar residues" evidence="1">
    <location>
        <begin position="85"/>
        <end position="98"/>
    </location>
</feature>
<feature type="compositionally biased region" description="Basic and acidic residues" evidence="1">
    <location>
        <begin position="124"/>
        <end position="143"/>
    </location>
</feature>
<proteinExistence type="predicted"/>
<gene>
    <name evidence="2" type="ORF">BDV29DRAFT_171614</name>
</gene>
<keyword evidence="3" id="KW-1185">Reference proteome</keyword>
<accession>A0A5N5X4J4</accession>
<evidence type="ECO:0008006" key="4">
    <source>
        <dbReference type="Google" id="ProtNLM"/>
    </source>
</evidence>
<evidence type="ECO:0000256" key="1">
    <source>
        <dbReference type="SAM" id="MobiDB-lite"/>
    </source>
</evidence>